<sequence length="278" mass="30600">MSYEYPVSLPNGNPLVTVTHPTPSLWVLELHNGADSRLTDVLLLRGIIPALDTVEKHWRENWRAGKAKKDENMCKGALIIVGNRKQDKFFSNGLDYDNAIKDPSFGTNFFPKIYNPMLQRLLSLPIPTIAAVNGHAFAGGMVLAMACDYRVMTDGSKRNAWICMNEIRFGATLPLSLAAVLKAKAPNPQILRKIILEGHRFTPKEALTAGLVDRIVPGNTETIIAEAQALAESLHSLPTKGAWGLNRREMYREVVESLSKDIMTIGVVADDAAAKARL</sequence>
<dbReference type="SUPFAM" id="SSF52096">
    <property type="entry name" value="ClpP/crotonase"/>
    <property type="match status" value="1"/>
</dbReference>
<evidence type="ECO:0000256" key="1">
    <source>
        <dbReference type="ARBA" id="ARBA00005254"/>
    </source>
</evidence>
<protein>
    <submittedName>
        <fullName evidence="3">ClpP/crotonase</fullName>
    </submittedName>
</protein>
<evidence type="ECO:0000313" key="3">
    <source>
        <dbReference type="EMBL" id="OSD06373.1"/>
    </source>
</evidence>
<dbReference type="Pfam" id="PF00378">
    <property type="entry name" value="ECH_1"/>
    <property type="match status" value="1"/>
</dbReference>
<dbReference type="Proteomes" id="UP000193067">
    <property type="component" value="Unassembled WGS sequence"/>
</dbReference>
<dbReference type="InterPro" id="IPR001753">
    <property type="entry name" value="Enoyl-CoA_hydra/iso"/>
</dbReference>
<accession>A0A1Y2J0E6</accession>
<dbReference type="PANTHER" id="PTHR11941">
    <property type="entry name" value="ENOYL-COA HYDRATASE-RELATED"/>
    <property type="match status" value="1"/>
</dbReference>
<dbReference type="GO" id="GO:0006635">
    <property type="term" value="P:fatty acid beta-oxidation"/>
    <property type="evidence" value="ECO:0007669"/>
    <property type="project" value="TreeGrafter"/>
</dbReference>
<name>A0A1Y2J0E6_TRAC3</name>
<dbReference type="InterPro" id="IPR029045">
    <property type="entry name" value="ClpP/crotonase-like_dom_sf"/>
</dbReference>
<proteinExistence type="inferred from homology"/>
<dbReference type="GO" id="GO:0005777">
    <property type="term" value="C:peroxisome"/>
    <property type="evidence" value="ECO:0007669"/>
    <property type="project" value="TreeGrafter"/>
</dbReference>
<dbReference type="PROSITE" id="PS00166">
    <property type="entry name" value="ENOYL_COA_HYDRATASE"/>
    <property type="match status" value="1"/>
</dbReference>
<dbReference type="STRING" id="1353009.A0A1Y2J0E6"/>
<dbReference type="Gene3D" id="3.90.226.10">
    <property type="entry name" value="2-enoyl-CoA Hydratase, Chain A, domain 1"/>
    <property type="match status" value="1"/>
</dbReference>
<dbReference type="CDD" id="cd06558">
    <property type="entry name" value="crotonase-like"/>
    <property type="match status" value="1"/>
</dbReference>
<organism evidence="3 4">
    <name type="scientific">Trametes coccinea (strain BRFM310)</name>
    <name type="common">Pycnoporus coccineus</name>
    <dbReference type="NCBI Taxonomy" id="1353009"/>
    <lineage>
        <taxon>Eukaryota</taxon>
        <taxon>Fungi</taxon>
        <taxon>Dikarya</taxon>
        <taxon>Basidiomycota</taxon>
        <taxon>Agaricomycotina</taxon>
        <taxon>Agaricomycetes</taxon>
        <taxon>Polyporales</taxon>
        <taxon>Polyporaceae</taxon>
        <taxon>Trametes</taxon>
    </lineage>
</organism>
<gene>
    <name evidence="3" type="ORF">PYCCODRAFT_1464320</name>
</gene>
<dbReference type="InterPro" id="IPR018376">
    <property type="entry name" value="Enoyl-CoA_hyd/isom_CS"/>
</dbReference>
<evidence type="ECO:0000313" key="4">
    <source>
        <dbReference type="Proteomes" id="UP000193067"/>
    </source>
</evidence>
<dbReference type="GO" id="GO:0004165">
    <property type="term" value="F:delta(3)-delta(2)-enoyl-CoA isomerase activity"/>
    <property type="evidence" value="ECO:0007669"/>
    <property type="project" value="TreeGrafter"/>
</dbReference>
<dbReference type="PANTHER" id="PTHR11941:SF75">
    <property type="entry name" value="ENOYL-COA HYDRATASE_ISOMERASE FAMILY PROTEIN"/>
    <property type="match status" value="1"/>
</dbReference>
<comment type="similarity">
    <text evidence="1 2">Belongs to the enoyl-CoA hydratase/isomerase family.</text>
</comment>
<dbReference type="EMBL" id="KZ084090">
    <property type="protein sequence ID" value="OSD06373.1"/>
    <property type="molecule type" value="Genomic_DNA"/>
</dbReference>
<keyword evidence="4" id="KW-1185">Reference proteome</keyword>
<dbReference type="OrthoDB" id="1696280at2759"/>
<evidence type="ECO:0000256" key="2">
    <source>
        <dbReference type="RuleBase" id="RU003707"/>
    </source>
</evidence>
<dbReference type="AlphaFoldDB" id="A0A1Y2J0E6"/>
<reference evidence="3 4" key="1">
    <citation type="journal article" date="2015" name="Biotechnol. Biofuels">
        <title>Enhanced degradation of softwood versus hardwood by the white-rot fungus Pycnoporus coccineus.</title>
        <authorList>
            <person name="Couturier M."/>
            <person name="Navarro D."/>
            <person name="Chevret D."/>
            <person name="Henrissat B."/>
            <person name="Piumi F."/>
            <person name="Ruiz-Duenas F.J."/>
            <person name="Martinez A.T."/>
            <person name="Grigoriev I.V."/>
            <person name="Riley R."/>
            <person name="Lipzen A."/>
            <person name="Berrin J.G."/>
            <person name="Master E.R."/>
            <person name="Rosso M.N."/>
        </authorList>
    </citation>
    <scope>NUCLEOTIDE SEQUENCE [LARGE SCALE GENOMIC DNA]</scope>
    <source>
        <strain evidence="3 4">BRFM310</strain>
    </source>
</reference>